<keyword evidence="3" id="KW-1185">Reference proteome</keyword>
<protein>
    <submittedName>
        <fullName evidence="2">Uncharacterized protein</fullName>
    </submittedName>
</protein>
<evidence type="ECO:0000313" key="2">
    <source>
        <dbReference type="EMBL" id="KAJ1218630.1"/>
    </source>
</evidence>
<reference evidence="2" key="1">
    <citation type="journal article" date="2022" name="bioRxiv">
        <title>Sequencing and chromosome-scale assembly of the giantPleurodeles waltlgenome.</title>
        <authorList>
            <person name="Brown T."/>
            <person name="Elewa A."/>
            <person name="Iarovenko S."/>
            <person name="Subramanian E."/>
            <person name="Araus A.J."/>
            <person name="Petzold A."/>
            <person name="Susuki M."/>
            <person name="Suzuki K.-i.T."/>
            <person name="Hayashi T."/>
            <person name="Toyoda A."/>
            <person name="Oliveira C."/>
            <person name="Osipova E."/>
            <person name="Leigh N.D."/>
            <person name="Simon A."/>
            <person name="Yun M.H."/>
        </authorList>
    </citation>
    <scope>NUCLEOTIDE SEQUENCE</scope>
    <source>
        <strain evidence="2">20211129_DDA</strain>
        <tissue evidence="2">Liver</tissue>
    </source>
</reference>
<dbReference type="AlphaFoldDB" id="A0AAV7WXK9"/>
<comment type="caution">
    <text evidence="2">The sequence shown here is derived from an EMBL/GenBank/DDBJ whole genome shotgun (WGS) entry which is preliminary data.</text>
</comment>
<feature type="compositionally biased region" description="Basic and acidic residues" evidence="1">
    <location>
        <begin position="55"/>
        <end position="122"/>
    </location>
</feature>
<feature type="region of interest" description="Disordered" evidence="1">
    <location>
        <begin position="1"/>
        <end position="130"/>
    </location>
</feature>
<organism evidence="2 3">
    <name type="scientific">Pleurodeles waltl</name>
    <name type="common">Iberian ribbed newt</name>
    <dbReference type="NCBI Taxonomy" id="8319"/>
    <lineage>
        <taxon>Eukaryota</taxon>
        <taxon>Metazoa</taxon>
        <taxon>Chordata</taxon>
        <taxon>Craniata</taxon>
        <taxon>Vertebrata</taxon>
        <taxon>Euteleostomi</taxon>
        <taxon>Amphibia</taxon>
        <taxon>Batrachia</taxon>
        <taxon>Caudata</taxon>
        <taxon>Salamandroidea</taxon>
        <taxon>Salamandridae</taxon>
        <taxon>Pleurodelinae</taxon>
        <taxon>Pleurodeles</taxon>
    </lineage>
</organism>
<proteinExistence type="predicted"/>
<evidence type="ECO:0000256" key="1">
    <source>
        <dbReference type="SAM" id="MobiDB-lite"/>
    </source>
</evidence>
<accession>A0AAV7WXK9</accession>
<name>A0AAV7WXK9_PLEWA</name>
<dbReference type="EMBL" id="JANPWB010000001">
    <property type="protein sequence ID" value="KAJ1218630.1"/>
    <property type="molecule type" value="Genomic_DNA"/>
</dbReference>
<evidence type="ECO:0000313" key="3">
    <source>
        <dbReference type="Proteomes" id="UP001066276"/>
    </source>
</evidence>
<feature type="compositionally biased region" description="Polar residues" evidence="1">
    <location>
        <begin position="14"/>
        <end position="37"/>
    </location>
</feature>
<sequence>MLAVRPSVRCDGDLTQSNPHRQCLRGTTQSSDPQEVSINLDIRVDSSLLTGQKGNTDEVKAGNSRKPEEARSEESHGDEEARRDDKSEESHKDERGEEGKKETGWERLHHLRPLDERTRHVPEGAWLSQV</sequence>
<dbReference type="Proteomes" id="UP001066276">
    <property type="component" value="Chromosome 1_1"/>
</dbReference>
<gene>
    <name evidence="2" type="ORF">NDU88_006208</name>
</gene>